<evidence type="ECO:0000259" key="1">
    <source>
        <dbReference type="PROSITE" id="PS51752"/>
    </source>
</evidence>
<accession>A0A0C2D7P6</accession>
<evidence type="ECO:0000313" key="2">
    <source>
        <dbReference type="EMBL" id="KIG19176.1"/>
    </source>
</evidence>
<comment type="caution">
    <text evidence="2">The sequence shown here is derived from an EMBL/GenBank/DDBJ whole genome shotgun (WGS) entry which is preliminary data.</text>
</comment>
<dbReference type="Proteomes" id="UP000031599">
    <property type="component" value="Unassembled WGS sequence"/>
</dbReference>
<reference evidence="2 3" key="1">
    <citation type="submission" date="2014-12" db="EMBL/GenBank/DDBJ databases">
        <title>Genome assembly of Enhygromyxa salina DSM 15201.</title>
        <authorList>
            <person name="Sharma G."/>
            <person name="Subramanian S."/>
        </authorList>
    </citation>
    <scope>NUCLEOTIDE SEQUENCE [LARGE SCALE GENOMIC DNA]</scope>
    <source>
        <strain evidence="2 3">DSM 15201</strain>
    </source>
</reference>
<dbReference type="InterPro" id="IPR001229">
    <property type="entry name" value="Jacalin-like_lectin_dom"/>
</dbReference>
<protein>
    <recommendedName>
        <fullName evidence="1">Jacalin-type lectin domain-containing protein</fullName>
    </recommendedName>
</protein>
<gene>
    <name evidence="2" type="ORF">DB30_04641</name>
</gene>
<organism evidence="2 3">
    <name type="scientific">Enhygromyxa salina</name>
    <dbReference type="NCBI Taxonomy" id="215803"/>
    <lineage>
        <taxon>Bacteria</taxon>
        <taxon>Pseudomonadati</taxon>
        <taxon>Myxococcota</taxon>
        <taxon>Polyangia</taxon>
        <taxon>Nannocystales</taxon>
        <taxon>Nannocystaceae</taxon>
        <taxon>Enhygromyxa</taxon>
    </lineage>
</organism>
<dbReference type="PROSITE" id="PS51752">
    <property type="entry name" value="JACALIN_LECTIN"/>
    <property type="match status" value="1"/>
</dbReference>
<dbReference type="EMBL" id="JMCC02000004">
    <property type="protein sequence ID" value="KIG19176.1"/>
    <property type="molecule type" value="Genomic_DNA"/>
</dbReference>
<feature type="domain" description="Jacalin-type lectin" evidence="1">
    <location>
        <begin position="1"/>
        <end position="25"/>
    </location>
</feature>
<dbReference type="AlphaFoldDB" id="A0A0C2D7P6"/>
<name>A0A0C2D7P6_9BACT</name>
<evidence type="ECO:0000313" key="3">
    <source>
        <dbReference type="Proteomes" id="UP000031599"/>
    </source>
</evidence>
<proteinExistence type="predicted"/>
<sequence length="83" mass="8634">MGQAIVGFHGGSGALVDRLGLYCSGVGNWRTNGSVQHITGTVGGGGGGPFVDLCPSDYVAARINVRTGLYVDREELLCAYIYP</sequence>